<gene>
    <name evidence="1" type="ORF">SSPO_095700</name>
</gene>
<proteinExistence type="predicted"/>
<sequence length="205" mass="22251">MPWAPTWTTNGSRPGGIEHVHGEIVVQRVRRMSPLDSAGPTVHYVDGGLERTLLNKPNGIGQLVSETCGGCTRPSASRKGSSGQGALAVDDLDMPAHRSVMQRGLQPRQIIVQTGRFMQKSAGFSARGPRSGSCRSGTMSDWSLDELGHCVFGGDLTRLSEAIHNQFRQTIRQTLAAMVDVEAETPKPSAKERFEQMVTELDRPA</sequence>
<accession>A0A499V047</accession>
<dbReference type="EMBL" id="AP019620">
    <property type="protein sequence ID" value="BBJ46852.1"/>
    <property type="molecule type" value="Genomic_DNA"/>
</dbReference>
<protein>
    <submittedName>
        <fullName evidence="1">Uncharacterized protein</fullName>
    </submittedName>
</protein>
<reference evidence="1 2" key="1">
    <citation type="journal article" date="2020" name="Int. J. Syst. Evol. Microbiol.">
        <title>Reclassification of Streptomyces castelarensis and Streptomyces sporoclivatus as later heterotypic synonyms of Streptomyces antimycoticus.</title>
        <authorList>
            <person name="Komaki H."/>
            <person name="Tamura T."/>
        </authorList>
    </citation>
    <scope>NUCLEOTIDE SEQUENCE [LARGE SCALE GENOMIC DNA]</scope>
    <source>
        <strain evidence="1 2">NBRC 100767</strain>
    </source>
</reference>
<evidence type="ECO:0000313" key="1">
    <source>
        <dbReference type="EMBL" id="BBJ46852.1"/>
    </source>
</evidence>
<name>A0A499V047_9ACTN</name>
<dbReference type="AlphaFoldDB" id="A0A499V047"/>
<evidence type="ECO:0000313" key="2">
    <source>
        <dbReference type="Proteomes" id="UP000463951"/>
    </source>
</evidence>
<organism evidence="1 2">
    <name type="scientific">Streptomyces antimycoticus</name>
    <dbReference type="NCBI Taxonomy" id="68175"/>
    <lineage>
        <taxon>Bacteria</taxon>
        <taxon>Bacillati</taxon>
        <taxon>Actinomycetota</taxon>
        <taxon>Actinomycetes</taxon>
        <taxon>Kitasatosporales</taxon>
        <taxon>Streptomycetaceae</taxon>
        <taxon>Streptomyces</taxon>
        <taxon>Streptomyces violaceusniger group</taxon>
    </lineage>
</organism>
<dbReference type="Proteomes" id="UP000463951">
    <property type="component" value="Chromosome"/>
</dbReference>